<dbReference type="InterPro" id="IPR036291">
    <property type="entry name" value="NAD(P)-bd_dom_sf"/>
</dbReference>
<dbReference type="GO" id="GO:0016491">
    <property type="term" value="F:oxidoreductase activity"/>
    <property type="evidence" value="ECO:0007669"/>
    <property type="project" value="UniProtKB-KW"/>
</dbReference>
<dbReference type="Gene3D" id="3.40.50.720">
    <property type="entry name" value="NAD(P)-binding Rossmann-like Domain"/>
    <property type="match status" value="1"/>
</dbReference>
<dbReference type="FunFam" id="3.40.50.720:FF:000084">
    <property type="entry name" value="Short-chain dehydrogenase reductase"/>
    <property type="match status" value="1"/>
</dbReference>
<dbReference type="PANTHER" id="PTHR24321">
    <property type="entry name" value="DEHYDROGENASES, SHORT CHAIN"/>
    <property type="match status" value="1"/>
</dbReference>
<dbReference type="SUPFAM" id="SSF51735">
    <property type="entry name" value="NAD(P)-binding Rossmann-fold domains"/>
    <property type="match status" value="1"/>
</dbReference>
<protein>
    <submittedName>
        <fullName evidence="4">3-oxoacyl-reductase</fullName>
    </submittedName>
</protein>
<organism evidence="4 5">
    <name type="scientific">Microdochium bolleyi</name>
    <dbReference type="NCBI Taxonomy" id="196109"/>
    <lineage>
        <taxon>Eukaryota</taxon>
        <taxon>Fungi</taxon>
        <taxon>Dikarya</taxon>
        <taxon>Ascomycota</taxon>
        <taxon>Pezizomycotina</taxon>
        <taxon>Sordariomycetes</taxon>
        <taxon>Xylariomycetidae</taxon>
        <taxon>Xylariales</taxon>
        <taxon>Microdochiaceae</taxon>
        <taxon>Microdochium</taxon>
    </lineage>
</organism>
<keyword evidence="3" id="KW-0560">Oxidoreductase</keyword>
<reference evidence="5" key="1">
    <citation type="submission" date="2016-02" db="EMBL/GenBank/DDBJ databases">
        <title>Draft genome sequence of Microdochium bolleyi, a fungal endophyte of beachgrass.</title>
        <authorList>
            <consortium name="DOE Joint Genome Institute"/>
            <person name="David A.S."/>
            <person name="May G."/>
            <person name="Haridas S."/>
            <person name="Lim J."/>
            <person name="Wang M."/>
            <person name="Labutti K."/>
            <person name="Lipzen A."/>
            <person name="Barry K."/>
            <person name="Grigoriev I.V."/>
        </authorList>
    </citation>
    <scope>NUCLEOTIDE SEQUENCE [LARGE SCALE GENOMIC DNA]</scope>
    <source>
        <strain evidence="5">J235TASD1</strain>
    </source>
</reference>
<dbReference type="PRINTS" id="PR00080">
    <property type="entry name" value="SDRFAMILY"/>
</dbReference>
<keyword evidence="2" id="KW-0521">NADP</keyword>
<accession>A0A136IPF1</accession>
<dbReference type="CDD" id="cd05233">
    <property type="entry name" value="SDR_c"/>
    <property type="match status" value="1"/>
</dbReference>
<sequence length="272" mass="28276">MAAAAAAAALLKGTAFITGAASGIGQHTALSFAKHGITRLALADINTSLLSKSVASLRQQYPGVSVLELDLDVRSEAQVRAGITATVREFGRLDVAVNNAGIGGTGQQTHATPEEEWLRVVDVNLNGVWRCQKAELEVMRAQEDLGPRVGKGRIINIASMYGLVAPGAPMHHAAYAASKHGVVGLTKADGNSYGPEGVRINAICPGYVKTPLLTGAMAQDPDSPLARDIGSTPLRRMAEMEEIGDAIALMASPMAGFMQGAAVVFDGGFTTQ</sequence>
<dbReference type="STRING" id="196109.A0A136IPF1"/>
<proteinExistence type="inferred from homology"/>
<name>A0A136IPF1_9PEZI</name>
<evidence type="ECO:0000256" key="3">
    <source>
        <dbReference type="ARBA" id="ARBA00023002"/>
    </source>
</evidence>
<gene>
    <name evidence="4" type="ORF">Micbo1qcDRAFT_190367</name>
</gene>
<dbReference type="Pfam" id="PF13561">
    <property type="entry name" value="adh_short_C2"/>
    <property type="match status" value="1"/>
</dbReference>
<dbReference type="Proteomes" id="UP000070501">
    <property type="component" value="Unassembled WGS sequence"/>
</dbReference>
<dbReference type="AlphaFoldDB" id="A0A136IPF1"/>
<comment type="similarity">
    <text evidence="1">Belongs to the short-chain dehydrogenases/reductases (SDR) family.</text>
</comment>
<dbReference type="EMBL" id="KQ964265">
    <property type="protein sequence ID" value="KXJ86805.1"/>
    <property type="molecule type" value="Genomic_DNA"/>
</dbReference>
<keyword evidence="5" id="KW-1185">Reference proteome</keyword>
<evidence type="ECO:0000313" key="5">
    <source>
        <dbReference type="Proteomes" id="UP000070501"/>
    </source>
</evidence>
<dbReference type="PRINTS" id="PR00081">
    <property type="entry name" value="GDHRDH"/>
</dbReference>
<dbReference type="OrthoDB" id="5840532at2759"/>
<dbReference type="InterPro" id="IPR002347">
    <property type="entry name" value="SDR_fam"/>
</dbReference>
<dbReference type="InParanoid" id="A0A136IPF1"/>
<evidence type="ECO:0000313" key="4">
    <source>
        <dbReference type="EMBL" id="KXJ86805.1"/>
    </source>
</evidence>
<dbReference type="PANTHER" id="PTHR24321:SF12">
    <property type="entry name" value="SHORT-CHAIN DEHYDROGENASE_REDUCTASE FAMILY, PUTATIVE (AFU_ORTHOLOGUE AFUA_5G14340)-RELATED"/>
    <property type="match status" value="1"/>
</dbReference>
<evidence type="ECO:0000256" key="2">
    <source>
        <dbReference type="ARBA" id="ARBA00022857"/>
    </source>
</evidence>
<evidence type="ECO:0000256" key="1">
    <source>
        <dbReference type="ARBA" id="ARBA00006484"/>
    </source>
</evidence>